<dbReference type="Proteomes" id="UP000324222">
    <property type="component" value="Unassembled WGS sequence"/>
</dbReference>
<evidence type="ECO:0000313" key="1">
    <source>
        <dbReference type="EMBL" id="MPC55134.1"/>
    </source>
</evidence>
<organism evidence="1 2">
    <name type="scientific">Portunus trituberculatus</name>
    <name type="common">Swimming crab</name>
    <name type="synonym">Neptunus trituberculatus</name>
    <dbReference type="NCBI Taxonomy" id="210409"/>
    <lineage>
        <taxon>Eukaryota</taxon>
        <taxon>Metazoa</taxon>
        <taxon>Ecdysozoa</taxon>
        <taxon>Arthropoda</taxon>
        <taxon>Crustacea</taxon>
        <taxon>Multicrustacea</taxon>
        <taxon>Malacostraca</taxon>
        <taxon>Eumalacostraca</taxon>
        <taxon>Eucarida</taxon>
        <taxon>Decapoda</taxon>
        <taxon>Pleocyemata</taxon>
        <taxon>Brachyura</taxon>
        <taxon>Eubrachyura</taxon>
        <taxon>Portunoidea</taxon>
        <taxon>Portunidae</taxon>
        <taxon>Portuninae</taxon>
        <taxon>Portunus</taxon>
    </lineage>
</organism>
<evidence type="ECO:0000313" key="2">
    <source>
        <dbReference type="Proteomes" id="UP000324222"/>
    </source>
</evidence>
<name>A0A5B7GF18_PORTR</name>
<proteinExistence type="predicted"/>
<keyword evidence="2" id="KW-1185">Reference proteome</keyword>
<reference evidence="1 2" key="1">
    <citation type="submission" date="2019-05" db="EMBL/GenBank/DDBJ databases">
        <title>Another draft genome of Portunus trituberculatus and its Hox gene families provides insights of decapod evolution.</title>
        <authorList>
            <person name="Jeong J.-H."/>
            <person name="Song I."/>
            <person name="Kim S."/>
            <person name="Choi T."/>
            <person name="Kim D."/>
            <person name="Ryu S."/>
            <person name="Kim W."/>
        </authorList>
    </citation>
    <scope>NUCLEOTIDE SEQUENCE [LARGE SCALE GENOMIC DNA]</scope>
    <source>
        <tissue evidence="1">Muscle</tissue>
    </source>
</reference>
<dbReference type="EMBL" id="VSRR010012921">
    <property type="protein sequence ID" value="MPC55134.1"/>
    <property type="molecule type" value="Genomic_DNA"/>
</dbReference>
<dbReference type="AlphaFoldDB" id="A0A5B7GF18"/>
<gene>
    <name evidence="1" type="ORF">E2C01_049066</name>
</gene>
<comment type="caution">
    <text evidence="1">The sequence shown here is derived from an EMBL/GenBank/DDBJ whole genome shotgun (WGS) entry which is preliminary data.</text>
</comment>
<protein>
    <submittedName>
        <fullName evidence="1">Uncharacterized protein</fullName>
    </submittedName>
</protein>
<sequence length="157" mass="17806">MDRPGRAEVMSGKKPNATAKYYPLLTRLDVITAATDDPVSPICFQCTSLPLHPLPALSRPVPSRLGDTCYKNIYFVAIVFFGAASSWKREQPSEKRLTPLCSAPPRHSRSVSSQQADNSFTPWQLWLEWCVIVVWECKVVIQWQSLHPLGFVVREKY</sequence>
<accession>A0A5B7GF18</accession>